<dbReference type="STRING" id="85681.V4SD64"/>
<dbReference type="eggNOG" id="ENOG502RZ9E">
    <property type="taxonomic scope" value="Eukaryota"/>
</dbReference>
<dbReference type="Gramene" id="ESR45548">
    <property type="protein sequence ID" value="ESR45548"/>
    <property type="gene ID" value="CICLE_v10003392mg"/>
</dbReference>
<proteinExistence type="predicted"/>
<dbReference type="Pfam" id="PF05695">
    <property type="entry name" value="Ycf2"/>
    <property type="match status" value="1"/>
</dbReference>
<gene>
    <name evidence="2" type="ORF">CICLE_v10003392mg</name>
</gene>
<evidence type="ECO:0000313" key="3">
    <source>
        <dbReference type="Proteomes" id="UP000030687"/>
    </source>
</evidence>
<keyword evidence="3" id="KW-1185">Reference proteome</keyword>
<accession>V4SD64</accession>
<name>V4SD64_CITCL</name>
<dbReference type="AlphaFoldDB" id="V4SD64"/>
<feature type="domain" description="Ycf2 N-terminal" evidence="1">
    <location>
        <begin position="3"/>
        <end position="46"/>
    </location>
</feature>
<feature type="non-terminal residue" evidence="2">
    <location>
        <position position="81"/>
    </location>
</feature>
<reference evidence="2 3" key="1">
    <citation type="submission" date="2013-10" db="EMBL/GenBank/DDBJ databases">
        <authorList>
            <consortium name="International Citrus Genome Consortium"/>
            <person name="Jenkins J."/>
            <person name="Schmutz J."/>
            <person name="Prochnik S."/>
            <person name="Rokhsar D."/>
            <person name="Gmitter F."/>
            <person name="Ollitrault P."/>
            <person name="Machado M."/>
            <person name="Talon M."/>
            <person name="Wincker P."/>
            <person name="Jaillon O."/>
            <person name="Morgante M."/>
        </authorList>
    </citation>
    <scope>NUCLEOTIDE SEQUENCE</scope>
    <source>
        <strain evidence="3">cv. Clemenules</strain>
    </source>
</reference>
<dbReference type="InParanoid" id="V4SD64"/>
<evidence type="ECO:0000259" key="1">
    <source>
        <dbReference type="Pfam" id="PF05695"/>
    </source>
</evidence>
<sequence length="81" mass="10110">MINWICYLIFTFREKIPIFLKQQGAGSTIQSNDIEHFFHLFLRNKWEKNPQELNFLRNIARENWIWLDNVWLVNKDQFFYQ</sequence>
<protein>
    <recommendedName>
        <fullName evidence="1">Ycf2 N-terminal domain-containing protein</fullName>
    </recommendedName>
</protein>
<dbReference type="OMA" id="ARENWIW"/>
<organism evidence="2 3">
    <name type="scientific">Citrus clementina</name>
    <name type="common">Clementine</name>
    <name type="synonym">Citrus deliciosa x Citrus sinensis</name>
    <dbReference type="NCBI Taxonomy" id="85681"/>
    <lineage>
        <taxon>Eukaryota</taxon>
        <taxon>Viridiplantae</taxon>
        <taxon>Streptophyta</taxon>
        <taxon>Embryophyta</taxon>
        <taxon>Tracheophyta</taxon>
        <taxon>Spermatophyta</taxon>
        <taxon>Magnoliopsida</taxon>
        <taxon>eudicotyledons</taxon>
        <taxon>Gunneridae</taxon>
        <taxon>Pentapetalae</taxon>
        <taxon>rosids</taxon>
        <taxon>malvids</taxon>
        <taxon>Sapindales</taxon>
        <taxon>Rutaceae</taxon>
        <taxon>Aurantioideae</taxon>
        <taxon>Citrus</taxon>
    </lineage>
</organism>
<dbReference type="Proteomes" id="UP000030687">
    <property type="component" value="Unassembled WGS sequence"/>
</dbReference>
<evidence type="ECO:0000313" key="2">
    <source>
        <dbReference type="EMBL" id="ESR45548.1"/>
    </source>
</evidence>
<dbReference type="KEGG" id="cic:CICLE_v10003392mg"/>
<dbReference type="EMBL" id="KI536799">
    <property type="protein sequence ID" value="ESR45548.1"/>
    <property type="molecule type" value="Genomic_DNA"/>
</dbReference>
<dbReference type="InterPro" id="IPR056777">
    <property type="entry name" value="Ycf2_N"/>
</dbReference>